<feature type="region of interest" description="Disordered" evidence="1">
    <location>
        <begin position="55"/>
        <end position="87"/>
    </location>
</feature>
<dbReference type="KEGG" id="tve:TRV_01940"/>
<sequence>MRGCAGGDDAAGGVKLASKSLFEAHDDDLPDRAQTPKLRVSRASQTYNINDNININANANANDNDNDSPPNGQLRAGSNIHSNRSPSLKHTRNYAVCFFYLKVY</sequence>
<dbReference type="HOGENOM" id="CLU_2252013_0_0_1"/>
<accession>D4D4C5</accession>
<dbReference type="GeneID" id="9582490"/>
<gene>
    <name evidence="2" type="ORF">TRV_01940</name>
</gene>
<dbReference type="Proteomes" id="UP000008383">
    <property type="component" value="Unassembled WGS sequence"/>
</dbReference>
<proteinExistence type="predicted"/>
<dbReference type="AlphaFoldDB" id="D4D4C5"/>
<name>D4D4C5_TRIVH</name>
<protein>
    <submittedName>
        <fullName evidence="2">Uncharacterized protein</fullName>
    </submittedName>
</protein>
<dbReference type="RefSeq" id="XP_003023890.1">
    <property type="nucleotide sequence ID" value="XM_003023844.1"/>
</dbReference>
<organism evidence="2 3">
    <name type="scientific">Trichophyton verrucosum (strain HKI 0517)</name>
    <dbReference type="NCBI Taxonomy" id="663202"/>
    <lineage>
        <taxon>Eukaryota</taxon>
        <taxon>Fungi</taxon>
        <taxon>Dikarya</taxon>
        <taxon>Ascomycota</taxon>
        <taxon>Pezizomycotina</taxon>
        <taxon>Eurotiomycetes</taxon>
        <taxon>Eurotiomycetidae</taxon>
        <taxon>Onygenales</taxon>
        <taxon>Arthrodermataceae</taxon>
        <taxon>Trichophyton</taxon>
    </lineage>
</organism>
<evidence type="ECO:0000313" key="3">
    <source>
        <dbReference type="Proteomes" id="UP000008383"/>
    </source>
</evidence>
<evidence type="ECO:0000313" key="2">
    <source>
        <dbReference type="EMBL" id="EFE43272.1"/>
    </source>
</evidence>
<keyword evidence="3" id="KW-1185">Reference proteome</keyword>
<comment type="caution">
    <text evidence="2">The sequence shown here is derived from an EMBL/GenBank/DDBJ whole genome shotgun (WGS) entry which is preliminary data.</text>
</comment>
<reference evidence="3" key="1">
    <citation type="journal article" date="2011" name="Genome Biol.">
        <title>Comparative and functional genomics provide insights into the pathogenicity of dermatophytic fungi.</title>
        <authorList>
            <person name="Burmester A."/>
            <person name="Shelest E."/>
            <person name="Gloeckner G."/>
            <person name="Heddergott C."/>
            <person name="Schindler S."/>
            <person name="Staib P."/>
            <person name="Heidel A."/>
            <person name="Felder M."/>
            <person name="Petzold A."/>
            <person name="Szafranski K."/>
            <person name="Feuermann M."/>
            <person name="Pedruzzi I."/>
            <person name="Priebe S."/>
            <person name="Groth M."/>
            <person name="Winkler R."/>
            <person name="Li W."/>
            <person name="Kniemeyer O."/>
            <person name="Schroeckh V."/>
            <person name="Hertweck C."/>
            <person name="Hube B."/>
            <person name="White T.C."/>
            <person name="Platzer M."/>
            <person name="Guthke R."/>
            <person name="Heitman J."/>
            <person name="Woestemeyer J."/>
            <person name="Zipfel P.F."/>
            <person name="Monod M."/>
            <person name="Brakhage A.A."/>
        </authorList>
    </citation>
    <scope>NUCLEOTIDE SEQUENCE [LARGE SCALE GENOMIC DNA]</scope>
    <source>
        <strain evidence="3">HKI 0517</strain>
    </source>
</reference>
<evidence type="ECO:0000256" key="1">
    <source>
        <dbReference type="SAM" id="MobiDB-lite"/>
    </source>
</evidence>
<dbReference type="EMBL" id="ACYE01000103">
    <property type="protein sequence ID" value="EFE43272.1"/>
    <property type="molecule type" value="Genomic_DNA"/>
</dbReference>